<organism evidence="2 3">
    <name type="scientific">Pontibacter korlensis</name>
    <dbReference type="NCBI Taxonomy" id="400092"/>
    <lineage>
        <taxon>Bacteria</taxon>
        <taxon>Pseudomonadati</taxon>
        <taxon>Bacteroidota</taxon>
        <taxon>Cytophagia</taxon>
        <taxon>Cytophagales</taxon>
        <taxon>Hymenobacteraceae</taxon>
        <taxon>Pontibacter</taxon>
    </lineage>
</organism>
<evidence type="ECO:0000313" key="3">
    <source>
        <dbReference type="Proteomes" id="UP000033109"/>
    </source>
</evidence>
<evidence type="ECO:0000313" key="2">
    <source>
        <dbReference type="EMBL" id="AKD02914.1"/>
    </source>
</evidence>
<dbReference type="RefSeq" id="WP_046309932.1">
    <property type="nucleotide sequence ID" value="NZ_CBCSCY010000001.1"/>
</dbReference>
<proteinExistence type="predicted"/>
<dbReference type="Gene3D" id="3.90.25.10">
    <property type="entry name" value="UDP-galactose 4-epimerase, domain 1"/>
    <property type="match status" value="1"/>
</dbReference>
<gene>
    <name evidence="2" type="ORF">PKOR_06980</name>
</gene>
<sequence>MYNSPFHEKSLENLSFLVTGGAGFIGSNLVEYLLKYKVGKVRVLDNFSNGYRKNIEQFLDNPAFELVEGDIRDVQICLEACAGMDVVLHQAALGSVPRSINDPITSNDVNVGGFVNMLTAAKERNVKRFVYAASSSTYGDSKELPKVEDRIGKPLSPYAVTKYANELYADVFGKTYGMEIIGLRYFNIFGPKQDPNGAYAAVIPLFIDALIHNRSPKINGDGGQTRDFTFVENCVQANIKAALVDNPEAVNQVYNIAVGDRTSLLEMFNILKETAGADVEPVHGPNRAGDIRDSLADISKAQRLLKYDPKVRIEEGLQRTFEWFKNNEEFIYRGSKTVAEK</sequence>
<dbReference type="PANTHER" id="PTHR43245">
    <property type="entry name" value="BIFUNCTIONAL POLYMYXIN RESISTANCE PROTEIN ARNA"/>
    <property type="match status" value="1"/>
</dbReference>
<dbReference type="EMBL" id="CP009621">
    <property type="protein sequence ID" value="AKD02914.1"/>
    <property type="molecule type" value="Genomic_DNA"/>
</dbReference>
<accession>A0A0E3ZFJ2</accession>
<name>A0A0E3ZFJ2_9BACT</name>
<dbReference type="Proteomes" id="UP000033109">
    <property type="component" value="Chromosome"/>
</dbReference>
<dbReference type="KEGG" id="pko:PKOR_06980"/>
<protein>
    <submittedName>
        <fullName evidence="2">Vi polysaccharide biosynthesis protein VipB/TviC</fullName>
    </submittedName>
</protein>
<evidence type="ECO:0000259" key="1">
    <source>
        <dbReference type="Pfam" id="PF01370"/>
    </source>
</evidence>
<dbReference type="AlphaFoldDB" id="A0A0E3ZFJ2"/>
<dbReference type="PANTHER" id="PTHR43245:SF13">
    <property type="entry name" value="UDP-D-APIOSE_UDP-D-XYLOSE SYNTHASE 2"/>
    <property type="match status" value="1"/>
</dbReference>
<dbReference type="InterPro" id="IPR036291">
    <property type="entry name" value="NAD(P)-bd_dom_sf"/>
</dbReference>
<reference evidence="2 3" key="1">
    <citation type="journal article" date="2015" name="Sci. Rep.">
        <title>Unraveling adaptation of Pontibacter korlensis to radiation and infertility in desert through complete genome and comparative transcriptomic analysis.</title>
        <authorList>
            <person name="Dai J."/>
            <person name="Dai W."/>
            <person name="Qiu C."/>
            <person name="Yang Z."/>
            <person name="Zhang Y."/>
            <person name="Zhou M."/>
            <person name="Zhang L."/>
            <person name="Fang C."/>
            <person name="Gao Q."/>
            <person name="Yang Q."/>
            <person name="Li X."/>
            <person name="Wang Z."/>
            <person name="Wang Z."/>
            <person name="Jia Z."/>
            <person name="Chen X."/>
        </authorList>
    </citation>
    <scope>NUCLEOTIDE SEQUENCE [LARGE SCALE GENOMIC DNA]</scope>
    <source>
        <strain evidence="2 3">X14-1T</strain>
    </source>
</reference>
<feature type="domain" description="NAD-dependent epimerase/dehydratase" evidence="1">
    <location>
        <begin position="17"/>
        <end position="257"/>
    </location>
</feature>
<dbReference type="OrthoDB" id="9810015at2"/>
<dbReference type="Pfam" id="PF01370">
    <property type="entry name" value="Epimerase"/>
    <property type="match status" value="1"/>
</dbReference>
<dbReference type="PRINTS" id="PR01713">
    <property type="entry name" value="NUCEPIMERASE"/>
</dbReference>
<dbReference type="InterPro" id="IPR001509">
    <property type="entry name" value="Epimerase_deHydtase"/>
</dbReference>
<dbReference type="STRING" id="400092.PKOR_06980"/>
<keyword evidence="3" id="KW-1185">Reference proteome</keyword>
<dbReference type="InterPro" id="IPR050177">
    <property type="entry name" value="Lipid_A_modif_metabolic_enz"/>
</dbReference>
<dbReference type="PATRIC" id="fig|400092.3.peg.1552"/>
<dbReference type="Gene3D" id="3.40.50.720">
    <property type="entry name" value="NAD(P)-binding Rossmann-like Domain"/>
    <property type="match status" value="1"/>
</dbReference>
<dbReference type="HOGENOM" id="CLU_007383_1_7_10"/>
<dbReference type="CDD" id="cd05256">
    <property type="entry name" value="UDP_AE_SDR_e"/>
    <property type="match status" value="1"/>
</dbReference>
<dbReference type="SUPFAM" id="SSF51735">
    <property type="entry name" value="NAD(P)-binding Rossmann-fold domains"/>
    <property type="match status" value="1"/>
</dbReference>